<dbReference type="GO" id="GO:0005694">
    <property type="term" value="C:chromosome"/>
    <property type="evidence" value="ECO:0007669"/>
    <property type="project" value="UniProtKB-SubCell"/>
</dbReference>
<evidence type="ECO:0000256" key="1">
    <source>
        <dbReference type="ARBA" id="ARBA00004123"/>
    </source>
</evidence>
<dbReference type="Pfam" id="PF13361">
    <property type="entry name" value="UvrD_C"/>
    <property type="match status" value="1"/>
</dbReference>
<dbReference type="GO" id="GO:0016787">
    <property type="term" value="F:hydrolase activity"/>
    <property type="evidence" value="ECO:0007669"/>
    <property type="project" value="UniProtKB-KW"/>
</dbReference>
<keyword evidence="15" id="KW-0539">Nucleus</keyword>
<evidence type="ECO:0000256" key="20">
    <source>
        <dbReference type="ARBA" id="ARBA00075040"/>
    </source>
</evidence>
<keyword evidence="10" id="KW-0347">Helicase</keyword>
<keyword evidence="13" id="KW-0234">DNA repair</keyword>
<dbReference type="InterPro" id="IPR001810">
    <property type="entry name" value="F-box_dom"/>
</dbReference>
<comment type="similarity">
    <text evidence="4">Belongs to the helicase family. UvrD subfamily.</text>
</comment>
<dbReference type="InterPro" id="IPR014017">
    <property type="entry name" value="DNA_helicase_UvrD-like_C"/>
</dbReference>
<gene>
    <name evidence="24" type="ORF">MMEN_LOCUS11123</name>
</gene>
<dbReference type="GO" id="GO:0005634">
    <property type="term" value="C:nucleus"/>
    <property type="evidence" value="ECO:0007669"/>
    <property type="project" value="UniProtKB-SubCell"/>
</dbReference>
<evidence type="ECO:0000256" key="11">
    <source>
        <dbReference type="ARBA" id="ARBA00022840"/>
    </source>
</evidence>
<sequence>MEVALKGKAKRKHLNEQECNGLGQSAEGTDALTQPHTSNHERWMHNPNQRLYPRTPTKRRKSAAAASGSPSGKQKAINDFFSVTKVISSSPQKSTLPSTSTFIHKELGTVDESEDDDYDDDDISLLAVPFAAEPEEEEDEIDDYSLLAADLSPELDSDNQAPVGNCCRLTVAMAPKIDEDSDVDYLEGLTAEMFGDDEAFDEWGVHSDEDVEPLPDAHYGLLGSSKVLLEPQGCAEDLPEEVLRQVLSLVPAQDLYQSASLVCHRWRNIVQDPKFVPFKKQYYRYQMKEEQTVQEIASTLRKSKITGPGSSDHSIRNLVVLMASHKVGERVRPEDVLECVKKHRLFPQAEASIRLRIPTIQKSVHLGIEGPNPYAAMAIILILSESVNDVQALVSLLRSCMSLTACTEYLSHMATMLLALERSRVKISSRLHYNIYHVLHLLENGPYSVSSVQNGRPEIRLTREQQRILSHNIQDGHVVKIMAFAGTGKTTTLVKYAEQRPHLRFLYVSFNNSVAHEARRVFPSNVDCKTIHSLAFKDIGKIYQDHLKLASNVKPFSINSVLPEGHGGYTKAKVVTTTLNTFMASKDPNINIGHVPNYCMYKGVRKFLDRDEKMIFVQDAKTIWKKMKNVNVKSKQAYYMTHDGYLKLWQLQNPKPCLSDRYDVLFIDEAQDCTPAVMDVLLAQSCGKILVGDPHQQIYTFRGAVNALHSVNHTHIFYLTQSFRFGAEIAYVGATILKVCKGVQKILVGGNQKGGVGDEAAKRAVGAVRSGVSPAPGKIGVLSRCNLGVFSAAVSLTDANRNCRLHFIGGVQNIGLDKIMDIYYLMTQPGIKSKLIKDSLIRCFSMKKDNPYMAFKRYISLTEDKELDGKMCIVEKYQKRLPELIKRLKSCSECDLQNADFIVGTVHKAKGLEFDTVIVNDDFVFIPSSDHNLDHNPDFSFSKIPADEWNLLYVAVTRAKTSVVLTKNILRILTLAGEYFLKSKMSSSLAAGGDPLPCSIFNCPNCITPGSAFVMSREDMQCTYFQPSSGPLCERCVWTRVGPVAFLMTDDVLSMAEILQPPMHHAFFPELFF</sequence>
<dbReference type="SUPFAM" id="SSF52540">
    <property type="entry name" value="P-loop containing nucleoside triphosphate hydrolases"/>
    <property type="match status" value="1"/>
</dbReference>
<dbReference type="GO" id="GO:0031297">
    <property type="term" value="P:replication fork processing"/>
    <property type="evidence" value="ECO:0007669"/>
    <property type="project" value="TreeGrafter"/>
</dbReference>
<comment type="catalytic activity">
    <reaction evidence="16">
        <text>Couples ATP hydrolysis with the unwinding of duplex DNA by translocating in the 3'-5' direction.</text>
        <dbReference type="EC" id="5.6.2.4"/>
    </reaction>
</comment>
<evidence type="ECO:0000256" key="17">
    <source>
        <dbReference type="ARBA" id="ARBA00034808"/>
    </source>
</evidence>
<evidence type="ECO:0000256" key="12">
    <source>
        <dbReference type="ARBA" id="ARBA00023125"/>
    </source>
</evidence>
<dbReference type="GO" id="GO:0005524">
    <property type="term" value="F:ATP binding"/>
    <property type="evidence" value="ECO:0007669"/>
    <property type="project" value="UniProtKB-KW"/>
</dbReference>
<evidence type="ECO:0000256" key="21">
    <source>
        <dbReference type="ARBA" id="ARBA00079567"/>
    </source>
</evidence>
<feature type="region of interest" description="Disordered" evidence="22">
    <location>
        <begin position="1"/>
        <end position="75"/>
    </location>
</feature>
<evidence type="ECO:0000256" key="15">
    <source>
        <dbReference type="ARBA" id="ARBA00023242"/>
    </source>
</evidence>
<evidence type="ECO:0000256" key="18">
    <source>
        <dbReference type="ARBA" id="ARBA00048988"/>
    </source>
</evidence>
<evidence type="ECO:0000256" key="2">
    <source>
        <dbReference type="ARBA" id="ARBA00004286"/>
    </source>
</evidence>
<evidence type="ECO:0000313" key="25">
    <source>
        <dbReference type="Proteomes" id="UP000677803"/>
    </source>
</evidence>
<accession>A0A8S4B2I8</accession>
<dbReference type="FunFam" id="1.20.1280.50:FF:000011">
    <property type="entry name" value="F-box DNA helicase 1"/>
    <property type="match status" value="1"/>
</dbReference>
<dbReference type="Pfam" id="PF00580">
    <property type="entry name" value="UvrD-helicase"/>
    <property type="match status" value="1"/>
</dbReference>
<evidence type="ECO:0000313" key="24">
    <source>
        <dbReference type="EMBL" id="CAG5927022.1"/>
    </source>
</evidence>
<dbReference type="Gene3D" id="1.20.1280.50">
    <property type="match status" value="1"/>
</dbReference>
<proteinExistence type="inferred from homology"/>
<evidence type="ECO:0000256" key="13">
    <source>
        <dbReference type="ARBA" id="ARBA00023204"/>
    </source>
</evidence>
<dbReference type="GO" id="GO:0000724">
    <property type="term" value="P:double-strand break repair via homologous recombination"/>
    <property type="evidence" value="ECO:0007669"/>
    <property type="project" value="TreeGrafter"/>
</dbReference>
<evidence type="ECO:0000259" key="23">
    <source>
        <dbReference type="PROSITE" id="PS50181"/>
    </source>
</evidence>
<organism evidence="24 25">
    <name type="scientific">Menidia menidia</name>
    <name type="common">Atlantic silverside</name>
    <dbReference type="NCBI Taxonomy" id="238744"/>
    <lineage>
        <taxon>Eukaryota</taxon>
        <taxon>Metazoa</taxon>
        <taxon>Chordata</taxon>
        <taxon>Craniata</taxon>
        <taxon>Vertebrata</taxon>
        <taxon>Euteleostomi</taxon>
        <taxon>Actinopterygii</taxon>
        <taxon>Neopterygii</taxon>
        <taxon>Teleostei</taxon>
        <taxon>Neoteleostei</taxon>
        <taxon>Acanthomorphata</taxon>
        <taxon>Ovalentaria</taxon>
        <taxon>Atherinomorphae</taxon>
        <taxon>Atheriniformes</taxon>
        <taxon>Atherinopsidae</taxon>
        <taxon>Menidiinae</taxon>
        <taxon>Menidia</taxon>
    </lineage>
</organism>
<dbReference type="CDD" id="cd22095">
    <property type="entry name" value="F-box_FBXO18"/>
    <property type="match status" value="1"/>
</dbReference>
<evidence type="ECO:0000256" key="8">
    <source>
        <dbReference type="ARBA" id="ARBA00022786"/>
    </source>
</evidence>
<dbReference type="InterPro" id="IPR014016">
    <property type="entry name" value="UvrD-like_ATP-bd"/>
</dbReference>
<keyword evidence="6" id="KW-0547">Nucleotide-binding</keyword>
<feature type="compositionally biased region" description="Low complexity" evidence="22">
    <location>
        <begin position="63"/>
        <end position="72"/>
    </location>
</feature>
<evidence type="ECO:0000256" key="4">
    <source>
        <dbReference type="ARBA" id="ARBA00009922"/>
    </source>
</evidence>
<evidence type="ECO:0000256" key="5">
    <source>
        <dbReference type="ARBA" id="ARBA00022454"/>
    </source>
</evidence>
<evidence type="ECO:0000256" key="9">
    <source>
        <dbReference type="ARBA" id="ARBA00022801"/>
    </source>
</evidence>
<evidence type="ECO:0000256" key="16">
    <source>
        <dbReference type="ARBA" id="ARBA00034617"/>
    </source>
</evidence>
<dbReference type="AlphaFoldDB" id="A0A8S4B2I8"/>
<dbReference type="Pfam" id="PF12937">
    <property type="entry name" value="F-box-like"/>
    <property type="match status" value="1"/>
</dbReference>
<evidence type="ECO:0000256" key="3">
    <source>
        <dbReference type="ARBA" id="ARBA00004906"/>
    </source>
</evidence>
<protein>
    <recommendedName>
        <fullName evidence="19">F-box DNA helicase 1</fullName>
        <ecNumber evidence="17">5.6.2.4</ecNumber>
    </recommendedName>
    <alternativeName>
        <fullName evidence="21">DNA 3'-5' helicase 1</fullName>
    </alternativeName>
    <alternativeName>
        <fullName evidence="20">F-box only protein 18</fullName>
    </alternativeName>
</protein>
<keyword evidence="5" id="KW-0158">Chromosome</keyword>
<keyword evidence="8" id="KW-0833">Ubl conjugation pathway</keyword>
<feature type="compositionally biased region" description="Polar residues" evidence="22">
    <location>
        <begin position="22"/>
        <end position="37"/>
    </location>
</feature>
<dbReference type="InterPro" id="IPR000212">
    <property type="entry name" value="DNA_helicase_UvrD/REP"/>
</dbReference>
<comment type="pathway">
    <text evidence="3">Protein modification; protein ubiquitination.</text>
</comment>
<evidence type="ECO:0000256" key="6">
    <source>
        <dbReference type="ARBA" id="ARBA00022741"/>
    </source>
</evidence>
<evidence type="ECO:0000256" key="14">
    <source>
        <dbReference type="ARBA" id="ARBA00023235"/>
    </source>
</evidence>
<dbReference type="Gene3D" id="3.40.50.300">
    <property type="entry name" value="P-loop containing nucleotide triphosphate hydrolases"/>
    <property type="match status" value="2"/>
</dbReference>
<comment type="subcellular location">
    <subcellularLocation>
        <location evidence="2">Chromosome</location>
    </subcellularLocation>
    <subcellularLocation>
        <location evidence="1">Nucleus</location>
    </subcellularLocation>
</comment>
<evidence type="ECO:0000256" key="22">
    <source>
        <dbReference type="SAM" id="MobiDB-lite"/>
    </source>
</evidence>
<evidence type="ECO:0000256" key="19">
    <source>
        <dbReference type="ARBA" id="ARBA00071173"/>
    </source>
</evidence>
<dbReference type="PANTHER" id="PTHR11070:SF30">
    <property type="entry name" value="F-BOX DNA HELICASE 1"/>
    <property type="match status" value="1"/>
</dbReference>
<dbReference type="SUPFAM" id="SSF81383">
    <property type="entry name" value="F-box domain"/>
    <property type="match status" value="1"/>
</dbReference>
<dbReference type="InterPro" id="IPR036047">
    <property type="entry name" value="F-box-like_dom_sf"/>
</dbReference>
<evidence type="ECO:0000256" key="10">
    <source>
        <dbReference type="ARBA" id="ARBA00022806"/>
    </source>
</evidence>
<dbReference type="SMART" id="SM00256">
    <property type="entry name" value="FBOX"/>
    <property type="match status" value="1"/>
</dbReference>
<dbReference type="OrthoDB" id="1470711at2759"/>
<dbReference type="CDD" id="cd18786">
    <property type="entry name" value="SF1_C"/>
    <property type="match status" value="1"/>
</dbReference>
<feature type="domain" description="F-box" evidence="23">
    <location>
        <begin position="232"/>
        <end position="286"/>
    </location>
</feature>
<keyword evidence="7" id="KW-0227">DNA damage</keyword>
<evidence type="ECO:0000256" key="7">
    <source>
        <dbReference type="ARBA" id="ARBA00022763"/>
    </source>
</evidence>
<reference evidence="24" key="1">
    <citation type="submission" date="2021-05" db="EMBL/GenBank/DDBJ databases">
        <authorList>
            <person name="Tigano A."/>
        </authorList>
    </citation>
    <scope>NUCLEOTIDE SEQUENCE</scope>
</reference>
<dbReference type="EC" id="5.6.2.4" evidence="17"/>
<dbReference type="PANTHER" id="PTHR11070">
    <property type="entry name" value="UVRD / RECB / PCRA DNA HELICASE FAMILY MEMBER"/>
    <property type="match status" value="1"/>
</dbReference>
<comment type="catalytic activity">
    <reaction evidence="18">
        <text>ATP + H2O = ADP + phosphate + H(+)</text>
        <dbReference type="Rhea" id="RHEA:13065"/>
        <dbReference type="ChEBI" id="CHEBI:15377"/>
        <dbReference type="ChEBI" id="CHEBI:15378"/>
        <dbReference type="ChEBI" id="CHEBI:30616"/>
        <dbReference type="ChEBI" id="CHEBI:43474"/>
        <dbReference type="ChEBI" id="CHEBI:456216"/>
        <dbReference type="EC" id="5.6.2.4"/>
    </reaction>
</comment>
<dbReference type="InterPro" id="IPR027417">
    <property type="entry name" value="P-loop_NTPase"/>
</dbReference>
<keyword evidence="25" id="KW-1185">Reference proteome</keyword>
<keyword evidence="11" id="KW-0067">ATP-binding</keyword>
<dbReference type="PROSITE" id="PS50181">
    <property type="entry name" value="FBOX"/>
    <property type="match status" value="1"/>
</dbReference>
<keyword evidence="12" id="KW-0238">DNA-binding</keyword>
<keyword evidence="14" id="KW-0413">Isomerase</keyword>
<dbReference type="GO" id="GO:0043138">
    <property type="term" value="F:3'-5' DNA helicase activity"/>
    <property type="evidence" value="ECO:0007669"/>
    <property type="project" value="UniProtKB-EC"/>
</dbReference>
<dbReference type="Proteomes" id="UP000677803">
    <property type="component" value="Unassembled WGS sequence"/>
</dbReference>
<dbReference type="EMBL" id="CAJRST010011113">
    <property type="protein sequence ID" value="CAG5927022.1"/>
    <property type="molecule type" value="Genomic_DNA"/>
</dbReference>
<keyword evidence="9" id="KW-0378">Hydrolase</keyword>
<dbReference type="GO" id="GO:0003677">
    <property type="term" value="F:DNA binding"/>
    <property type="evidence" value="ECO:0007669"/>
    <property type="project" value="UniProtKB-KW"/>
</dbReference>
<comment type="caution">
    <text evidence="24">The sequence shown here is derived from an EMBL/GenBank/DDBJ whole genome shotgun (WGS) entry which is preliminary data.</text>
</comment>
<name>A0A8S4B2I8_9TELE</name>